<dbReference type="Gene3D" id="1.10.287.110">
    <property type="entry name" value="DnaJ domain"/>
    <property type="match status" value="1"/>
</dbReference>
<evidence type="ECO:0000259" key="2">
    <source>
        <dbReference type="PROSITE" id="PS50076"/>
    </source>
</evidence>
<dbReference type="InterPro" id="IPR056988">
    <property type="entry name" value="Zn_ribbon_pln"/>
</dbReference>
<evidence type="ECO:0000256" key="1">
    <source>
        <dbReference type="SAM" id="MobiDB-lite"/>
    </source>
</evidence>
<dbReference type="InterPro" id="IPR036869">
    <property type="entry name" value="J_dom_sf"/>
</dbReference>
<dbReference type="CDD" id="cd06257">
    <property type="entry name" value="DnaJ"/>
    <property type="match status" value="1"/>
</dbReference>
<comment type="caution">
    <text evidence="3">The sequence shown here is derived from an EMBL/GenBank/DDBJ whole genome shotgun (WGS) entry which is preliminary data.</text>
</comment>
<dbReference type="SMART" id="SM00271">
    <property type="entry name" value="DnaJ"/>
    <property type="match status" value="1"/>
</dbReference>
<gene>
    <name evidence="3" type="primary">ATJ49_3</name>
    <name evidence="3" type="ORF">CK203_030699</name>
</gene>
<dbReference type="Proteomes" id="UP000288805">
    <property type="component" value="Unassembled WGS sequence"/>
</dbReference>
<dbReference type="Pfam" id="PF00226">
    <property type="entry name" value="DnaJ"/>
    <property type="match status" value="1"/>
</dbReference>
<feature type="domain" description="J" evidence="2">
    <location>
        <begin position="66"/>
        <end position="130"/>
    </location>
</feature>
<dbReference type="InterPro" id="IPR018253">
    <property type="entry name" value="DnaJ_domain_CS"/>
</dbReference>
<evidence type="ECO:0000313" key="3">
    <source>
        <dbReference type="EMBL" id="RVW99303.1"/>
    </source>
</evidence>
<protein>
    <submittedName>
        <fullName evidence="3">Chaperone protein dnaJ 49</fullName>
    </submittedName>
</protein>
<dbReference type="Pfam" id="PF23551">
    <property type="entry name" value="Zn_ribbon_20"/>
    <property type="match status" value="1"/>
</dbReference>
<feature type="compositionally biased region" description="Low complexity" evidence="1">
    <location>
        <begin position="141"/>
        <end position="152"/>
    </location>
</feature>
<dbReference type="PANTHER" id="PTHR44137:SF58">
    <property type="entry name" value="J DOMAIN-CONTAINING PROTEIN"/>
    <property type="match status" value="1"/>
</dbReference>
<dbReference type="SUPFAM" id="SSF46565">
    <property type="entry name" value="Chaperone J-domain"/>
    <property type="match status" value="1"/>
</dbReference>
<dbReference type="AlphaFoldDB" id="A0A438IRG7"/>
<dbReference type="PROSITE" id="PS00636">
    <property type="entry name" value="DNAJ_1"/>
    <property type="match status" value="1"/>
</dbReference>
<reference evidence="3 4" key="1">
    <citation type="journal article" date="2018" name="PLoS Genet.">
        <title>Population sequencing reveals clonal diversity and ancestral inbreeding in the grapevine cultivar Chardonnay.</title>
        <authorList>
            <person name="Roach M.J."/>
            <person name="Johnson D.L."/>
            <person name="Bohlmann J."/>
            <person name="van Vuuren H.J."/>
            <person name="Jones S.J."/>
            <person name="Pretorius I.S."/>
            <person name="Schmidt S.A."/>
            <person name="Borneman A.R."/>
        </authorList>
    </citation>
    <scope>NUCLEOTIDE SEQUENCE [LARGE SCALE GENOMIC DNA]</scope>
    <source>
        <strain evidence="4">cv. Chardonnay</strain>
        <tissue evidence="3">Leaf</tissue>
    </source>
</reference>
<sequence length="243" mass="26648">MECNKDEATRAKEIAEKKFIARDIAGAKKLALKAQNLFPGLNGLPQMLLTLDVHISAENKINGEADWYGILGVNPLADDDTVRKQYRKLALMLHPDKNKSIGADGAFKLISEAWSLLSDKTKRIAFDQKRNVKAGQQKVQPPSGGPSSSAAANGFYSFTKSRTTNTKAHKNATQMGPSSAPASAHKLKPNTFGTVCHRCKMQYEYLRIYLNHNLLCPNCHEPFFAVETPPPPPSNGSKSSNPQ</sequence>
<feature type="region of interest" description="Disordered" evidence="1">
    <location>
        <begin position="165"/>
        <end position="187"/>
    </location>
</feature>
<dbReference type="PRINTS" id="PR00625">
    <property type="entry name" value="JDOMAIN"/>
</dbReference>
<dbReference type="InterPro" id="IPR001623">
    <property type="entry name" value="DnaJ_domain"/>
</dbReference>
<dbReference type="PANTHER" id="PTHR44137">
    <property type="entry name" value="BNAC03G44070D PROTEIN"/>
    <property type="match status" value="1"/>
</dbReference>
<dbReference type="EMBL" id="QGNW01000088">
    <property type="protein sequence ID" value="RVW99303.1"/>
    <property type="molecule type" value="Genomic_DNA"/>
</dbReference>
<dbReference type="PROSITE" id="PS50076">
    <property type="entry name" value="DNAJ_2"/>
    <property type="match status" value="1"/>
</dbReference>
<proteinExistence type="predicted"/>
<evidence type="ECO:0000313" key="4">
    <source>
        <dbReference type="Proteomes" id="UP000288805"/>
    </source>
</evidence>
<name>A0A438IRG7_VITVI</name>
<accession>A0A438IRG7</accession>
<feature type="region of interest" description="Disordered" evidence="1">
    <location>
        <begin position="128"/>
        <end position="152"/>
    </location>
</feature>
<feature type="compositionally biased region" description="Polar residues" evidence="1">
    <location>
        <begin position="165"/>
        <end position="181"/>
    </location>
</feature>
<organism evidence="3 4">
    <name type="scientific">Vitis vinifera</name>
    <name type="common">Grape</name>
    <dbReference type="NCBI Taxonomy" id="29760"/>
    <lineage>
        <taxon>Eukaryota</taxon>
        <taxon>Viridiplantae</taxon>
        <taxon>Streptophyta</taxon>
        <taxon>Embryophyta</taxon>
        <taxon>Tracheophyta</taxon>
        <taxon>Spermatophyta</taxon>
        <taxon>Magnoliopsida</taxon>
        <taxon>eudicotyledons</taxon>
        <taxon>Gunneridae</taxon>
        <taxon>Pentapetalae</taxon>
        <taxon>rosids</taxon>
        <taxon>Vitales</taxon>
        <taxon>Vitaceae</taxon>
        <taxon>Viteae</taxon>
        <taxon>Vitis</taxon>
    </lineage>
</organism>